<dbReference type="EMBL" id="JBHSKD010000017">
    <property type="protein sequence ID" value="MFC5177752.1"/>
    <property type="molecule type" value="Genomic_DNA"/>
</dbReference>
<keyword evidence="2" id="KW-1185">Reference proteome</keyword>
<proteinExistence type="predicted"/>
<evidence type="ECO:0000313" key="2">
    <source>
        <dbReference type="Proteomes" id="UP001596087"/>
    </source>
</evidence>
<dbReference type="RefSeq" id="WP_378591046.1">
    <property type="nucleotide sequence ID" value="NZ_JBHSKD010000017.1"/>
</dbReference>
<gene>
    <name evidence="1" type="ORF">ACFPGP_13810</name>
</gene>
<comment type="caution">
    <text evidence="1">The sequence shown here is derived from an EMBL/GenBank/DDBJ whole genome shotgun (WGS) entry which is preliminary data.</text>
</comment>
<name>A0ABW0BLE2_9ACTN</name>
<evidence type="ECO:0008006" key="3">
    <source>
        <dbReference type="Google" id="ProtNLM"/>
    </source>
</evidence>
<organism evidence="1 2">
    <name type="scientific">Nocardioides taihuensis</name>
    <dbReference type="NCBI Taxonomy" id="1835606"/>
    <lineage>
        <taxon>Bacteria</taxon>
        <taxon>Bacillati</taxon>
        <taxon>Actinomycetota</taxon>
        <taxon>Actinomycetes</taxon>
        <taxon>Propionibacteriales</taxon>
        <taxon>Nocardioidaceae</taxon>
        <taxon>Nocardioides</taxon>
    </lineage>
</organism>
<accession>A0ABW0BLE2</accession>
<protein>
    <recommendedName>
        <fullName evidence="3">DUF4440 domain-containing protein</fullName>
    </recommendedName>
</protein>
<evidence type="ECO:0000313" key="1">
    <source>
        <dbReference type="EMBL" id="MFC5177752.1"/>
    </source>
</evidence>
<reference evidence="2" key="1">
    <citation type="journal article" date="2019" name="Int. J. Syst. Evol. Microbiol.">
        <title>The Global Catalogue of Microorganisms (GCM) 10K type strain sequencing project: providing services to taxonomists for standard genome sequencing and annotation.</title>
        <authorList>
            <consortium name="The Broad Institute Genomics Platform"/>
            <consortium name="The Broad Institute Genome Sequencing Center for Infectious Disease"/>
            <person name="Wu L."/>
            <person name="Ma J."/>
        </authorList>
    </citation>
    <scope>NUCLEOTIDE SEQUENCE [LARGE SCALE GENOMIC DNA]</scope>
    <source>
        <strain evidence="2">DFY41</strain>
    </source>
</reference>
<sequence length="117" mass="13298">MSEDDSWAEALCRAVRDRADRSHVEMFEVARSHLHDPDFEDRVCEHPAAEPSLVDQWETFSGDNRGSPASYFDGTIVGRYDGGRRDVVVHRYRVTAAADFIHRRAVEILTGGRLVRP</sequence>
<dbReference type="Proteomes" id="UP001596087">
    <property type="component" value="Unassembled WGS sequence"/>
</dbReference>